<sequence length="748" mass="81824">EGVENSCKETCNSASNPTRQPFSTLHLEDQKFKTTETETRHPPDRKSFQLPSPKLAAVSSPSASPPVPSRFHTHPSGGRSRLGCRLPPVVPPSPSSWRTRVATPGSSAASCGVASWSPRASWLRSVSFLLVSLTPIEEAINSLEIDASTKASNVNLPAKKDASSSDAVSCISSGDAASTAKESEMNRETSFGDQGMYYYGYYYPGSYGGWDENGYFVGYNGVEVHPAVVQTDNGSYLCHLPGYENGYASYSQVVPGGIASVDGQYVSKEPYYSTALPIQDPRTPGIFAQPIAYRTELASAYSWDPSFVLLDGVQGHPVGVHQTNYAARPKYSFNKHVIPSSKATRSAKSAADTVKGSSSALETVTNAVNSSPPSKSANKTPGASITKGYLPYSKSVMHTNNQEKNSVYQSKGINVKESGRSWNSREKLGRSKLNGQGDSESNENNHTDNLKHSLSHRSDVVGLSSAGDANASIPSPVAISKNACNLSDFVTKYEQALFFVIKSYSEDDIHKSVKYNVWASTPNGNKRLDNAYRVAQERIAEKGTKCPVFLFFSVNASGQFCGVAEMVGPVDFNRNMNFWQQDKWNGFFSVKWHIIKDVPNPQFRHIILENNENKPVTNSRDTQEVNFSQGTEMLNIFKNFTCKTSILDDFDFYENRQKVMQDRRGKLLTTSFDHPLPKAEKSPEIKSQTQLISGPEVGRAKSDEGQGNNVGMVLDTTKKNEEQSSNVPEILDAACSNKEQPNKIAIEG</sequence>
<dbReference type="Gene3D" id="3.10.590.10">
    <property type="entry name" value="ph1033 like domains"/>
    <property type="match status" value="1"/>
</dbReference>
<evidence type="ECO:0000256" key="1">
    <source>
        <dbReference type="RuleBase" id="RU369095"/>
    </source>
</evidence>
<feature type="compositionally biased region" description="Polar residues" evidence="2">
    <location>
        <begin position="8"/>
        <end position="23"/>
    </location>
</feature>
<dbReference type="AlphaFoldDB" id="A0A804NF77"/>
<reference evidence="5" key="2">
    <citation type="submission" date="2019-07" db="EMBL/GenBank/DDBJ databases">
        <authorList>
            <person name="Seetharam A."/>
            <person name="Woodhouse M."/>
            <person name="Cannon E."/>
        </authorList>
    </citation>
    <scope>NUCLEOTIDE SEQUENCE [LARGE SCALE GENOMIC DNA]</scope>
    <source>
        <strain evidence="5">cv. B73</strain>
    </source>
</reference>
<protein>
    <recommendedName>
        <fullName evidence="1">YTH domain-containing family protein</fullName>
    </recommendedName>
</protein>
<dbReference type="PROSITE" id="PS50835">
    <property type="entry name" value="IG_LIKE"/>
    <property type="match status" value="1"/>
</dbReference>
<feature type="compositionally biased region" description="Polar residues" evidence="2">
    <location>
        <begin position="433"/>
        <end position="442"/>
    </location>
</feature>
<dbReference type="GO" id="GO:0003729">
    <property type="term" value="F:mRNA binding"/>
    <property type="evidence" value="ECO:0000318"/>
    <property type="project" value="GO_Central"/>
</dbReference>
<evidence type="ECO:0000259" key="3">
    <source>
        <dbReference type="PROSITE" id="PS50835"/>
    </source>
</evidence>
<feature type="region of interest" description="Disordered" evidence="2">
    <location>
        <begin position="342"/>
        <end position="385"/>
    </location>
</feature>
<dbReference type="GO" id="GO:0005737">
    <property type="term" value="C:cytoplasm"/>
    <property type="evidence" value="ECO:0000318"/>
    <property type="project" value="GO_Central"/>
</dbReference>
<evidence type="ECO:0000259" key="4">
    <source>
        <dbReference type="PROSITE" id="PS50882"/>
    </source>
</evidence>
<organism evidence="5 6">
    <name type="scientific">Zea mays</name>
    <name type="common">Maize</name>
    <dbReference type="NCBI Taxonomy" id="4577"/>
    <lineage>
        <taxon>Eukaryota</taxon>
        <taxon>Viridiplantae</taxon>
        <taxon>Streptophyta</taxon>
        <taxon>Embryophyta</taxon>
        <taxon>Tracheophyta</taxon>
        <taxon>Spermatophyta</taxon>
        <taxon>Magnoliopsida</taxon>
        <taxon>Liliopsida</taxon>
        <taxon>Poales</taxon>
        <taxon>Poaceae</taxon>
        <taxon>PACMAD clade</taxon>
        <taxon>Panicoideae</taxon>
        <taxon>Andropogonodae</taxon>
        <taxon>Andropogoneae</taxon>
        <taxon>Tripsacinae</taxon>
        <taxon>Zea</taxon>
    </lineage>
</organism>
<keyword evidence="7" id="KW-1267">Proteomics identification</keyword>
<accession>A0A804NF77</accession>
<comment type="function">
    <text evidence="1">Specifically recognizes and binds N6-methyladenosine (m6A)-containing RNAs, and regulates mRNA stability. M6A is a modification present at internal sites of mRNAs and some non-coding RNAs and plays a role in mRNA stability and processing.</text>
</comment>
<dbReference type="CDD" id="cd21134">
    <property type="entry name" value="YTH"/>
    <property type="match status" value="1"/>
</dbReference>
<dbReference type="GO" id="GO:0061157">
    <property type="term" value="P:mRNA destabilization"/>
    <property type="evidence" value="ECO:0000318"/>
    <property type="project" value="GO_Central"/>
</dbReference>
<dbReference type="GO" id="GO:1990247">
    <property type="term" value="F:N6-methyladenosine-containing RNA reader activity"/>
    <property type="evidence" value="ECO:0007669"/>
    <property type="project" value="UniProtKB-UniRule"/>
</dbReference>
<name>A0A804NF77_MAIZE</name>
<dbReference type="OrthoDB" id="306690at2759"/>
<feature type="compositionally biased region" description="Basic and acidic residues" evidence="2">
    <location>
        <begin position="417"/>
        <end position="429"/>
    </location>
</feature>
<dbReference type="PROSITE" id="PS50882">
    <property type="entry name" value="YTH"/>
    <property type="match status" value="1"/>
</dbReference>
<evidence type="ECO:0000313" key="5">
    <source>
        <dbReference type="EnsemblPlants" id="Zm00001eb156740_P001"/>
    </source>
</evidence>
<comment type="similarity">
    <text evidence="1">Belongs to the YTHDF family.</text>
</comment>
<evidence type="ECO:0000256" key="2">
    <source>
        <dbReference type="SAM" id="MobiDB-lite"/>
    </source>
</evidence>
<feature type="compositionally biased region" description="Basic and acidic residues" evidence="2">
    <location>
        <begin position="26"/>
        <end position="47"/>
    </location>
</feature>
<proteinExistence type="evidence at protein level"/>
<gene>
    <name evidence="5" type="primary">LOC103651353</name>
</gene>
<keyword evidence="1" id="KW-0694">RNA-binding</keyword>
<dbReference type="PANTHER" id="PTHR12357">
    <property type="entry name" value="YTH YT521-B HOMOLOGY DOMAIN-CONTAINING"/>
    <property type="match status" value="1"/>
</dbReference>
<feature type="region of interest" description="Disordered" evidence="2">
    <location>
        <begin position="417"/>
        <end position="451"/>
    </location>
</feature>
<dbReference type="InParanoid" id="A0A804NF77"/>
<feature type="compositionally biased region" description="Basic and acidic residues" evidence="2">
    <location>
        <begin position="675"/>
        <end position="684"/>
    </location>
</feature>
<dbReference type="Gramene" id="Zm00001eb156740_T001">
    <property type="protein sequence ID" value="Zm00001eb156740_P001"/>
    <property type="gene ID" value="Zm00001eb156740"/>
</dbReference>
<reference evidence="5" key="3">
    <citation type="submission" date="2021-05" db="UniProtKB">
        <authorList>
            <consortium name="EnsemblPlants"/>
        </authorList>
    </citation>
    <scope>IDENTIFICATION</scope>
    <source>
        <strain evidence="5">cv. B73</strain>
    </source>
</reference>
<dbReference type="EnsemblPlants" id="Zm00001eb156740_T001">
    <property type="protein sequence ID" value="Zm00001eb156740_P001"/>
    <property type="gene ID" value="Zm00001eb156740"/>
</dbReference>
<feature type="compositionally biased region" description="Low complexity" evidence="2">
    <location>
        <begin position="342"/>
        <end position="351"/>
    </location>
</feature>
<dbReference type="PANTHER" id="PTHR12357:SF127">
    <property type="entry name" value="YTH DOMAIN-CONTAINING FAMILY PROTEIN"/>
    <property type="match status" value="1"/>
</dbReference>
<evidence type="ECO:0007829" key="7">
    <source>
        <dbReference type="PeptideAtlas" id="A0A804NF77"/>
    </source>
</evidence>
<feature type="compositionally biased region" description="Low complexity" evidence="2">
    <location>
        <begin position="50"/>
        <end position="62"/>
    </location>
</feature>
<dbReference type="Pfam" id="PF04146">
    <property type="entry name" value="YTH"/>
    <property type="match status" value="1"/>
</dbReference>
<keyword evidence="6" id="KW-1185">Reference proteome</keyword>
<dbReference type="Proteomes" id="UP000007305">
    <property type="component" value="Chromosome 3"/>
</dbReference>
<dbReference type="InterPro" id="IPR045168">
    <property type="entry name" value="YTH_prot"/>
</dbReference>
<feature type="region of interest" description="Disordered" evidence="2">
    <location>
        <begin position="671"/>
        <end position="711"/>
    </location>
</feature>
<feature type="compositionally biased region" description="Polar residues" evidence="2">
    <location>
        <begin position="355"/>
        <end position="383"/>
    </location>
</feature>
<evidence type="ECO:0000313" key="6">
    <source>
        <dbReference type="Proteomes" id="UP000007305"/>
    </source>
</evidence>
<reference evidence="6" key="1">
    <citation type="submission" date="2015-12" db="EMBL/GenBank/DDBJ databases">
        <title>Update maize B73 reference genome by single molecule sequencing technologies.</title>
        <authorList>
            <consortium name="Maize Genome Sequencing Project"/>
            <person name="Ware D."/>
        </authorList>
    </citation>
    <scope>NUCLEOTIDE SEQUENCE [LARGE SCALE GENOMIC DNA]</scope>
    <source>
        <strain evidence="6">cv. B73</strain>
    </source>
</reference>
<dbReference type="FunCoup" id="A0A804NF77">
    <property type="interactions" value="709"/>
</dbReference>
<feature type="region of interest" description="Disordered" evidence="2">
    <location>
        <begin position="1"/>
        <end position="101"/>
    </location>
</feature>
<feature type="domain" description="YTH" evidence="4">
    <location>
        <begin position="496"/>
        <end position="637"/>
    </location>
</feature>
<dbReference type="InterPro" id="IPR007110">
    <property type="entry name" value="Ig-like_dom"/>
</dbReference>
<feature type="domain" description="Ig-like" evidence="3">
    <location>
        <begin position="88"/>
        <end position="186"/>
    </location>
</feature>
<dbReference type="InterPro" id="IPR007275">
    <property type="entry name" value="YTH_domain"/>
</dbReference>